<dbReference type="GO" id="GO:0005576">
    <property type="term" value="C:extracellular region"/>
    <property type="evidence" value="ECO:0007669"/>
    <property type="project" value="UniProtKB-SubCell"/>
</dbReference>
<organism>
    <name type="scientific">Pediculus humanus subsp. corporis</name>
    <name type="common">Body louse</name>
    <dbReference type="NCBI Taxonomy" id="121224"/>
    <lineage>
        <taxon>Eukaryota</taxon>
        <taxon>Metazoa</taxon>
        <taxon>Ecdysozoa</taxon>
        <taxon>Arthropoda</taxon>
        <taxon>Hexapoda</taxon>
        <taxon>Insecta</taxon>
        <taxon>Pterygota</taxon>
        <taxon>Neoptera</taxon>
        <taxon>Paraneoptera</taxon>
        <taxon>Psocodea</taxon>
        <taxon>Troctomorpha</taxon>
        <taxon>Phthiraptera</taxon>
        <taxon>Anoplura</taxon>
        <taxon>Pediculidae</taxon>
        <taxon>Pediculus</taxon>
    </lineage>
</organism>
<dbReference type="InterPro" id="IPR007504">
    <property type="entry name" value="H/ACA_rnp_Gar1/Naf1"/>
</dbReference>
<keyword evidence="9" id="KW-0597">Phosphoprotein</keyword>
<dbReference type="Pfam" id="PF04410">
    <property type="entry name" value="Gar1"/>
    <property type="match status" value="1"/>
</dbReference>
<dbReference type="STRING" id="121224.E0VV43"/>
<evidence type="ECO:0000256" key="1">
    <source>
        <dbReference type="ARBA" id="ARBA00004123"/>
    </source>
</evidence>
<keyword evidence="8" id="KW-0698">rRNA processing</keyword>
<evidence type="ECO:0000256" key="11">
    <source>
        <dbReference type="ARBA" id="ARBA00022729"/>
    </source>
</evidence>
<feature type="compositionally biased region" description="Polar residues" evidence="17">
    <location>
        <begin position="300"/>
        <end position="310"/>
    </location>
</feature>
<feature type="compositionally biased region" description="Polar residues" evidence="17">
    <location>
        <begin position="22"/>
        <end position="61"/>
    </location>
</feature>
<dbReference type="GO" id="GO:0006364">
    <property type="term" value="P:rRNA processing"/>
    <property type="evidence" value="ECO:0007669"/>
    <property type="project" value="UniProtKB-KW"/>
</dbReference>
<dbReference type="GO" id="GO:0001522">
    <property type="term" value="P:pseudouridine synthesis"/>
    <property type="evidence" value="ECO:0007669"/>
    <property type="project" value="InterPro"/>
</dbReference>
<dbReference type="GO" id="GO:0003723">
    <property type="term" value="F:RNA binding"/>
    <property type="evidence" value="ECO:0007669"/>
    <property type="project" value="UniProtKB-KW"/>
</dbReference>
<evidence type="ECO:0000256" key="16">
    <source>
        <dbReference type="ARBA" id="ARBA00023320"/>
    </source>
</evidence>
<dbReference type="InterPro" id="IPR010475">
    <property type="entry name" value="AKH/RPCH_hormone"/>
</dbReference>
<gene>
    <name evidence="19" type="primary">8230928</name>
    <name evidence="18" type="ORF">Phum_PHUM458520</name>
</gene>
<dbReference type="HOGENOM" id="CLU_542194_0_0_1"/>
<feature type="region of interest" description="Disordered" evidence="17">
    <location>
        <begin position="1"/>
        <end position="72"/>
    </location>
</feature>
<evidence type="ECO:0000256" key="7">
    <source>
        <dbReference type="ARBA" id="ARBA00022525"/>
    </source>
</evidence>
<dbReference type="GeneID" id="8230928"/>
<dbReference type="EnsemblMetazoa" id="PHUM458520-RA">
    <property type="protein sequence ID" value="PHUM458520-PA"/>
    <property type="gene ID" value="PHUM458520"/>
</dbReference>
<dbReference type="PANTHER" id="PTHR31633:SF1">
    <property type="entry name" value="H_ACA RIBONUCLEOPROTEIN COMPLEX NON-CORE SUBUNIT NAF1"/>
    <property type="match status" value="1"/>
</dbReference>
<dbReference type="Gene3D" id="2.40.10.230">
    <property type="entry name" value="Probable tRNA pseudouridine synthase domain"/>
    <property type="match status" value="1"/>
</dbReference>
<dbReference type="AlphaFoldDB" id="E0VV43"/>
<evidence type="ECO:0000256" key="9">
    <source>
        <dbReference type="ARBA" id="ARBA00022553"/>
    </source>
</evidence>
<dbReference type="InterPro" id="IPR002047">
    <property type="entry name" value="Adipokinetic_hormone_CS"/>
</dbReference>
<dbReference type="GO" id="GO:0005634">
    <property type="term" value="C:nucleus"/>
    <property type="evidence" value="ECO:0007669"/>
    <property type="project" value="UniProtKB-SubCell"/>
</dbReference>
<comment type="subcellular location">
    <subcellularLocation>
        <location evidence="1">Nucleus</location>
    </subcellularLocation>
    <subcellularLocation>
        <location evidence="2">Secreted</location>
    </subcellularLocation>
</comment>
<dbReference type="EMBL" id="DS235802">
    <property type="protein sequence ID" value="EEB17249.1"/>
    <property type="molecule type" value="Genomic_DNA"/>
</dbReference>
<keyword evidence="20" id="KW-1185">Reference proteome</keyword>
<dbReference type="InterPro" id="IPR009000">
    <property type="entry name" value="Transl_B-barrel_sf"/>
</dbReference>
<evidence type="ECO:0000256" key="15">
    <source>
        <dbReference type="ARBA" id="ARBA00023283"/>
    </source>
</evidence>
<dbReference type="SUPFAM" id="SSF50447">
    <property type="entry name" value="Translation proteins"/>
    <property type="match status" value="1"/>
</dbReference>
<proteinExistence type="inferred from homology"/>
<dbReference type="EMBL" id="AAZO01005574">
    <property type="status" value="NOT_ANNOTATED_CDS"/>
    <property type="molecule type" value="Genomic_DNA"/>
</dbReference>
<dbReference type="RefSeq" id="XP_002429987.1">
    <property type="nucleotide sequence ID" value="XM_002429942.1"/>
</dbReference>
<evidence type="ECO:0000256" key="5">
    <source>
        <dbReference type="ARBA" id="ARBA00021438"/>
    </source>
</evidence>
<evidence type="ECO:0000256" key="8">
    <source>
        <dbReference type="ARBA" id="ARBA00022552"/>
    </source>
</evidence>
<evidence type="ECO:0000256" key="3">
    <source>
        <dbReference type="ARBA" id="ARBA00006145"/>
    </source>
</evidence>
<dbReference type="InParanoid" id="E0VV43"/>
<dbReference type="PANTHER" id="PTHR31633">
    <property type="entry name" value="H/ACA RIBONUCLEOPROTEIN COMPLEX NON-CORE SUBUNIT NAF1"/>
    <property type="match status" value="1"/>
</dbReference>
<feature type="region of interest" description="Disordered" evidence="17">
    <location>
        <begin position="91"/>
        <end position="128"/>
    </location>
</feature>
<protein>
    <recommendedName>
        <fullName evidence="5">H/ACA ribonucleoprotein complex non-core subunit NAF1</fullName>
    </recommendedName>
</protein>
<keyword evidence="16" id="KW-0527">Neuropeptide</keyword>
<keyword evidence="12" id="KW-0027">Amidation</keyword>
<evidence type="ECO:0000256" key="14">
    <source>
        <dbReference type="ARBA" id="ARBA00023242"/>
    </source>
</evidence>
<evidence type="ECO:0000256" key="13">
    <source>
        <dbReference type="ARBA" id="ARBA00022884"/>
    </source>
</evidence>
<dbReference type="PROSITE" id="PS00256">
    <property type="entry name" value="AKH"/>
    <property type="match status" value="1"/>
</dbReference>
<dbReference type="GO" id="GO:0000493">
    <property type="term" value="P:box H/ACA snoRNP assembly"/>
    <property type="evidence" value="ECO:0007669"/>
    <property type="project" value="InterPro"/>
</dbReference>
<dbReference type="InterPro" id="IPR038664">
    <property type="entry name" value="Gar1/Naf1_Cbf5-bd_sf"/>
</dbReference>
<keyword evidence="7" id="KW-0964">Secreted</keyword>
<dbReference type="Proteomes" id="UP000009046">
    <property type="component" value="Unassembled WGS sequence"/>
</dbReference>
<name>E0VV43_PEDHC</name>
<dbReference type="GO" id="GO:0005179">
    <property type="term" value="F:hormone activity"/>
    <property type="evidence" value="ECO:0007669"/>
    <property type="project" value="UniProtKB-KW"/>
</dbReference>
<evidence type="ECO:0000256" key="6">
    <source>
        <dbReference type="ARBA" id="ARBA00022517"/>
    </source>
</evidence>
<dbReference type="eggNOG" id="KOG2236">
    <property type="taxonomic scope" value="Eukaryota"/>
</dbReference>
<evidence type="ECO:0000256" key="4">
    <source>
        <dbReference type="ARBA" id="ARBA00009801"/>
    </source>
</evidence>
<evidence type="ECO:0000313" key="18">
    <source>
        <dbReference type="EMBL" id="EEB17249.1"/>
    </source>
</evidence>
<evidence type="ECO:0000256" key="10">
    <source>
        <dbReference type="ARBA" id="ARBA00022702"/>
    </source>
</evidence>
<comment type="similarity">
    <text evidence="4">Belongs to the NAF1 family.</text>
</comment>
<keyword evidence="10" id="KW-0372">Hormone</keyword>
<dbReference type="OrthoDB" id="21550at2759"/>
<reference evidence="19" key="3">
    <citation type="submission" date="2020-05" db="UniProtKB">
        <authorList>
            <consortium name="EnsemblMetazoa"/>
        </authorList>
    </citation>
    <scope>IDENTIFICATION</scope>
    <source>
        <strain evidence="19">USDA</strain>
    </source>
</reference>
<dbReference type="Pfam" id="PF06377">
    <property type="entry name" value="Adipokin_hormo"/>
    <property type="match status" value="1"/>
</dbReference>
<sequence>MDKTELPEAHDKIGSDNDEKVSNNNAHVTDLNSDQSTVLNSCEINDSNSTPVITNSENSENPENDKEKTLLENSSDAVVIIKKPLCANYRSDSESYSSDSDSSSETSTTSTSSDEDDDANDKNENYSKKTNGKLDVSIFELPPLENLSISVPEDLTSEIGVIASQIDNVVVVESYKDTAALDVGTVLFLEKGKTPLGKIFEVFGPVSEPVYAVRLNNYEEEKKKNGGNMKGLKVYYAPSTEHTTFVFLSEIVKAKGTDASWKDNVETPSEFQDFSDDDEEYNFQNTYKFSSSEKHEQNSNHKNGNSKQAYKNNSKFIPKKQNTYFRNFHSPSTSGVMQWNSYHPPFCNTYPRPTNFGPMNRFNTPLYGNHYVRFGDPGIVGNINYNNSPQQYPGQYQNQGLRMAFLQNCNRAQAPKTLKTFKITWVIYLRESLDTQKLLINKRLFSAICSGQVNFTPNWGKRAAVTQVIDTECKTSLESLLYIYKILQSEAQKIIECKKMLEM</sequence>
<keyword evidence="14" id="KW-0539">Nucleus</keyword>
<keyword evidence="13" id="KW-0694">RNA-binding</keyword>
<comment type="similarity">
    <text evidence="3">Belongs to the AKH/HRTH/RPCH family.</text>
</comment>
<evidence type="ECO:0000256" key="12">
    <source>
        <dbReference type="ARBA" id="ARBA00022815"/>
    </source>
</evidence>
<evidence type="ECO:0000313" key="19">
    <source>
        <dbReference type="EnsemblMetazoa" id="PHUM458520-PA"/>
    </source>
</evidence>
<reference evidence="18" key="2">
    <citation type="submission" date="2007-04" db="EMBL/GenBank/DDBJ databases">
        <title>The genome of the human body louse.</title>
        <authorList>
            <consortium name="The Human Body Louse Genome Consortium"/>
            <person name="Kirkness E."/>
            <person name="Walenz B."/>
            <person name="Hass B."/>
            <person name="Bruggner R."/>
            <person name="Strausberg R."/>
        </authorList>
    </citation>
    <scope>NUCLEOTIDE SEQUENCE</scope>
    <source>
        <strain evidence="18">USDA</strain>
    </source>
</reference>
<evidence type="ECO:0000313" key="20">
    <source>
        <dbReference type="Proteomes" id="UP000009046"/>
    </source>
</evidence>
<keyword evidence="11" id="KW-0732">Signal</keyword>
<evidence type="ECO:0000256" key="17">
    <source>
        <dbReference type="SAM" id="MobiDB-lite"/>
    </source>
</evidence>
<accession>E0VV43</accession>
<dbReference type="VEuPathDB" id="VectorBase:PHUM458520"/>
<keyword evidence="6" id="KW-0690">Ribosome biogenesis</keyword>
<dbReference type="GO" id="GO:0005732">
    <property type="term" value="C:sno(s)RNA-containing ribonucleoprotein complex"/>
    <property type="evidence" value="ECO:0007669"/>
    <property type="project" value="InterPro"/>
</dbReference>
<dbReference type="GO" id="GO:0007218">
    <property type="term" value="P:neuropeptide signaling pathway"/>
    <property type="evidence" value="ECO:0007669"/>
    <property type="project" value="UniProtKB-KW"/>
</dbReference>
<dbReference type="CTD" id="8230928"/>
<feature type="compositionally biased region" description="Basic and acidic residues" evidence="17">
    <location>
        <begin position="1"/>
        <end position="21"/>
    </location>
</feature>
<keyword evidence="15" id="KW-0873">Pyrrolidone carboxylic acid</keyword>
<dbReference type="KEGG" id="phu:Phum_PHUM458520"/>
<feature type="compositionally biased region" description="Low complexity" evidence="17">
    <location>
        <begin position="94"/>
        <end position="112"/>
    </location>
</feature>
<dbReference type="InterPro" id="IPR040309">
    <property type="entry name" value="Naf1"/>
</dbReference>
<feature type="region of interest" description="Disordered" evidence="17">
    <location>
        <begin position="290"/>
        <end position="310"/>
    </location>
</feature>
<evidence type="ECO:0000256" key="2">
    <source>
        <dbReference type="ARBA" id="ARBA00004613"/>
    </source>
</evidence>
<reference evidence="18" key="1">
    <citation type="submission" date="2007-04" db="EMBL/GenBank/DDBJ databases">
        <title>Annotation of Pediculus humanus corporis strain USDA.</title>
        <authorList>
            <person name="Kirkness E."/>
            <person name="Hannick L."/>
            <person name="Hass B."/>
            <person name="Bruggner R."/>
            <person name="Lawson D."/>
            <person name="Bidwell S."/>
            <person name="Joardar V."/>
            <person name="Caler E."/>
            <person name="Walenz B."/>
            <person name="Inman J."/>
            <person name="Schobel S."/>
            <person name="Galinsky K."/>
            <person name="Amedeo P."/>
            <person name="Strausberg R."/>
        </authorList>
    </citation>
    <scope>NUCLEOTIDE SEQUENCE</scope>
    <source>
        <strain evidence="18">USDA</strain>
    </source>
</reference>